<evidence type="ECO:0000313" key="1">
    <source>
        <dbReference type="EMBL" id="GAA4928228.1"/>
    </source>
</evidence>
<proteinExistence type="predicted"/>
<comment type="caution">
    <text evidence="1">The sequence shown here is derived from an EMBL/GenBank/DDBJ whole genome shotgun (WGS) entry which is preliminary data.</text>
</comment>
<organism evidence="1 2">
    <name type="scientific">Streptomonospora halophila</name>
    <dbReference type="NCBI Taxonomy" id="427369"/>
    <lineage>
        <taxon>Bacteria</taxon>
        <taxon>Bacillati</taxon>
        <taxon>Actinomycetota</taxon>
        <taxon>Actinomycetes</taxon>
        <taxon>Streptosporangiales</taxon>
        <taxon>Nocardiopsidaceae</taxon>
        <taxon>Streptomonospora</taxon>
    </lineage>
</organism>
<keyword evidence="2" id="KW-1185">Reference proteome</keyword>
<reference evidence="2" key="1">
    <citation type="journal article" date="2019" name="Int. J. Syst. Evol. Microbiol.">
        <title>The Global Catalogue of Microorganisms (GCM) 10K type strain sequencing project: providing services to taxonomists for standard genome sequencing and annotation.</title>
        <authorList>
            <consortium name="The Broad Institute Genomics Platform"/>
            <consortium name="The Broad Institute Genome Sequencing Center for Infectious Disease"/>
            <person name="Wu L."/>
            <person name="Ma J."/>
        </authorList>
    </citation>
    <scope>NUCLEOTIDE SEQUENCE [LARGE SCALE GENOMIC DNA]</scope>
    <source>
        <strain evidence="2">JCM 18123</strain>
    </source>
</reference>
<name>A0ABP9G4T5_9ACTN</name>
<gene>
    <name evidence="1" type="ORF">GCM10023224_04190</name>
</gene>
<dbReference type="EMBL" id="BAABIK010000002">
    <property type="protein sequence ID" value="GAA4928228.1"/>
    <property type="molecule type" value="Genomic_DNA"/>
</dbReference>
<accession>A0ABP9G4T5</accession>
<evidence type="ECO:0000313" key="2">
    <source>
        <dbReference type="Proteomes" id="UP001499993"/>
    </source>
</evidence>
<dbReference type="Proteomes" id="UP001499993">
    <property type="component" value="Unassembled WGS sequence"/>
</dbReference>
<sequence length="144" mass="15372">MFATPEGVRDFVHRARALLAGPAGAAARRWTVSVAREADPASPSGGDDAALTVAVLYDELPQQWAIEHPGRDPRGRTTAQVRFGVVTEAPDAVHEALCGLLCPEPLHPGPCPVPWAADSRACDDEHERAYLEGAYRHLLDGTSA</sequence>
<protein>
    <submittedName>
        <fullName evidence="1">Uncharacterized protein</fullName>
    </submittedName>
</protein>